<dbReference type="Pfam" id="PF18911">
    <property type="entry name" value="PKD_4"/>
    <property type="match status" value="1"/>
</dbReference>
<dbReference type="SMART" id="SM00089">
    <property type="entry name" value="PKD"/>
    <property type="match status" value="1"/>
</dbReference>
<dbReference type="InterPro" id="IPR000601">
    <property type="entry name" value="PKD_dom"/>
</dbReference>
<dbReference type="SUPFAM" id="SSF50952">
    <property type="entry name" value="Soluble quinoprotein glucose dehydrogenase"/>
    <property type="match status" value="1"/>
</dbReference>
<dbReference type="Gene3D" id="2.120.10.30">
    <property type="entry name" value="TolB, C-terminal domain"/>
    <property type="match status" value="1"/>
</dbReference>
<evidence type="ECO:0000313" key="2">
    <source>
        <dbReference type="EMBL" id="XAN08000.1"/>
    </source>
</evidence>
<dbReference type="InterPro" id="IPR022409">
    <property type="entry name" value="PKD/Chitinase_dom"/>
</dbReference>
<keyword evidence="3" id="KW-1185">Reference proteome</keyword>
<dbReference type="Pfam" id="PF08310">
    <property type="entry name" value="LGFP"/>
    <property type="match status" value="6"/>
</dbReference>
<sequence length="1000" mass="107563">MALPLALTGPSGTAHAALPTGFQIKNYPTGLSSPYDLVDFAYTPDNGFFSLGKRGRVSWTSPTGTPRTIFQFNDLTTENDLGAITIVLGHNYGAAGVTPSVWIVRVRNVGAPLGGPYGENILSEFPVTLNAAGEPTGLGPERRVLWFPNRFNTHSMDDVVVDPRDGTLWVSVGDSADFTRMDPRALDAQRRDSPYGRIMHMDRTGAGIAATNPDFDPANSHAWYSKTFAKGLRNPFRMSLHPTLPNTLLLGDVGWNTTEEQNVVTRGGNYGWPCWEGNDPTPEYRDLAECRGVPNANRPILTYPRSAGMGSSSVGGLIYQGPGATGGGYPSSYVGSYFFADYSGQKIFNMRLNDTATAVTTAPAAAGFANNDGGDASRRVGVPVSLKYAPNGDIAYADLSTNQVRRITYASGNHAPSIVTAQYETIDPATLRVRFSATATDLDADLLTYRWDFGDGTSSTLQNPEKTYQTNGTFTARVTVSDGTASTSETVTVRPGNRTPVLTLTTPPDSRTYAVGEEVRVTATATDEDEPGVSLPIKWTSILYHCSGEFYCHRHPGAETTGNTFSELFTNHGDDTTLEIRAETTDAAGVTVYKTWNAKPKLRALTVTNNAGAPISINGTLGGTRQVTVGSDAGISVPATYNGATFQRWSDGVTSNSRTLRMPDADTALQARYSSAIMDRYNATPALRTTLGAAVGPEVEIPGVGRQQIFERGHMYSSETAGVHEVHGAILATYLAQGGAARLGVPTSDERDTPGGAGKMNTFAGTPANPNPVIYWKPTTGAQLVMGSIQAQYATTGTTAGPHGFPRNSEGPTPDRRALYNDFENGGIYWSGATGAQSVYGAIYGTWGRYGWEGGHLRLPTTSEMGTPNGRARYNHFEGGSIYFSPATGAREIRGSIRAKWAGLGWETSVLRLPTTDELGTPDRVGRFNHFEGGSIYWSPGTGAWEVHGLIRDEWARRGWERSSLGYPTSDEFAVPGGRRSNFQRGYIEWVNGRINVVVR</sequence>
<reference evidence="2 3" key="1">
    <citation type="submission" date="2024-04" db="EMBL/GenBank/DDBJ databases">
        <title>Isolation of an actinomycete strain from pig manure.</title>
        <authorList>
            <person name="Gong T."/>
            <person name="Yu Z."/>
            <person name="An M."/>
            <person name="Wei C."/>
            <person name="Yang W."/>
            <person name="Liu L."/>
        </authorList>
    </citation>
    <scope>NUCLEOTIDE SEQUENCE [LARGE SCALE GENOMIC DNA]</scope>
    <source>
        <strain evidence="2 3">ZF39</strain>
    </source>
</reference>
<gene>
    <name evidence="2" type="ORF">AADG42_12030</name>
</gene>
<dbReference type="PROSITE" id="PS50093">
    <property type="entry name" value="PKD"/>
    <property type="match status" value="1"/>
</dbReference>
<organism evidence="2 3">
    <name type="scientific">Ammonicoccus fulvus</name>
    <dbReference type="NCBI Taxonomy" id="3138240"/>
    <lineage>
        <taxon>Bacteria</taxon>
        <taxon>Bacillati</taxon>
        <taxon>Actinomycetota</taxon>
        <taxon>Actinomycetes</taxon>
        <taxon>Propionibacteriales</taxon>
        <taxon>Propionibacteriaceae</taxon>
        <taxon>Ammonicoccus</taxon>
    </lineage>
</organism>
<dbReference type="RefSeq" id="WP_425309456.1">
    <property type="nucleotide sequence ID" value="NZ_CP154795.1"/>
</dbReference>
<dbReference type="Proteomes" id="UP001442841">
    <property type="component" value="Chromosome"/>
</dbReference>
<dbReference type="InterPro" id="IPR011042">
    <property type="entry name" value="6-blade_b-propeller_TolB-like"/>
</dbReference>
<proteinExistence type="predicted"/>
<dbReference type="PANTHER" id="PTHR19328">
    <property type="entry name" value="HEDGEHOG-INTERACTING PROTEIN"/>
    <property type="match status" value="1"/>
</dbReference>
<dbReference type="InterPro" id="IPR013207">
    <property type="entry name" value="LGFP"/>
</dbReference>
<dbReference type="SUPFAM" id="SSF49299">
    <property type="entry name" value="PKD domain"/>
    <property type="match status" value="1"/>
</dbReference>
<feature type="domain" description="PKD" evidence="1">
    <location>
        <begin position="416"/>
        <end position="493"/>
    </location>
</feature>
<evidence type="ECO:0000313" key="3">
    <source>
        <dbReference type="Proteomes" id="UP001442841"/>
    </source>
</evidence>
<dbReference type="InterPro" id="IPR012938">
    <property type="entry name" value="Glc/Sorbosone_DH"/>
</dbReference>
<dbReference type="PANTHER" id="PTHR19328:SF13">
    <property type="entry name" value="HIPL1 PROTEIN"/>
    <property type="match status" value="1"/>
</dbReference>
<dbReference type="InterPro" id="IPR013783">
    <property type="entry name" value="Ig-like_fold"/>
</dbReference>
<dbReference type="Pfam" id="PF07995">
    <property type="entry name" value="GSDH"/>
    <property type="match status" value="1"/>
</dbReference>
<dbReference type="InterPro" id="IPR011041">
    <property type="entry name" value="Quinoprot_gluc/sorb_DH_b-prop"/>
</dbReference>
<dbReference type="Gene3D" id="2.60.40.10">
    <property type="entry name" value="Immunoglobulins"/>
    <property type="match status" value="1"/>
</dbReference>
<protein>
    <submittedName>
        <fullName evidence="2">PKD domain-containing protein</fullName>
    </submittedName>
</protein>
<dbReference type="CDD" id="cd00146">
    <property type="entry name" value="PKD"/>
    <property type="match status" value="1"/>
</dbReference>
<name>A0ABZ3FS42_9ACTN</name>
<accession>A0ABZ3FS42</accession>
<evidence type="ECO:0000259" key="1">
    <source>
        <dbReference type="PROSITE" id="PS50093"/>
    </source>
</evidence>
<dbReference type="InterPro" id="IPR035986">
    <property type="entry name" value="PKD_dom_sf"/>
</dbReference>
<dbReference type="EMBL" id="CP154795">
    <property type="protein sequence ID" value="XAN08000.1"/>
    <property type="molecule type" value="Genomic_DNA"/>
</dbReference>